<gene>
    <name evidence="3" type="ORF">ENV41_03160</name>
</gene>
<keyword evidence="1" id="KW-0175">Coiled coil</keyword>
<dbReference type="EMBL" id="DTGG01000099">
    <property type="protein sequence ID" value="HFZ09114.1"/>
    <property type="molecule type" value="Genomic_DNA"/>
</dbReference>
<proteinExistence type="predicted"/>
<accession>A0A7V3JAC9</accession>
<organism evidence="3">
    <name type="scientific">candidate division CPR3 bacterium</name>
    <dbReference type="NCBI Taxonomy" id="2268181"/>
    <lineage>
        <taxon>Bacteria</taxon>
        <taxon>Bacteria division CPR3</taxon>
    </lineage>
</organism>
<keyword evidence="2" id="KW-0812">Transmembrane</keyword>
<comment type="caution">
    <text evidence="3">The sequence shown here is derived from an EMBL/GenBank/DDBJ whole genome shotgun (WGS) entry which is preliminary data.</text>
</comment>
<protein>
    <submittedName>
        <fullName evidence="3">Uncharacterized protein</fullName>
    </submittedName>
</protein>
<reference evidence="3" key="1">
    <citation type="journal article" date="2020" name="mSystems">
        <title>Genome- and Community-Level Interaction Insights into Carbon Utilization and Element Cycling Functions of Hydrothermarchaeota in Hydrothermal Sediment.</title>
        <authorList>
            <person name="Zhou Z."/>
            <person name="Liu Y."/>
            <person name="Xu W."/>
            <person name="Pan J."/>
            <person name="Luo Z.H."/>
            <person name="Li M."/>
        </authorList>
    </citation>
    <scope>NUCLEOTIDE SEQUENCE [LARGE SCALE GENOMIC DNA]</scope>
    <source>
        <strain evidence="3">SpSt-757</strain>
    </source>
</reference>
<evidence type="ECO:0000256" key="1">
    <source>
        <dbReference type="SAM" id="Coils"/>
    </source>
</evidence>
<dbReference type="AlphaFoldDB" id="A0A7V3JAC9"/>
<feature type="transmembrane region" description="Helical" evidence="2">
    <location>
        <begin position="173"/>
        <end position="193"/>
    </location>
</feature>
<name>A0A7V3JAC9_UNCC3</name>
<feature type="transmembrane region" description="Helical" evidence="2">
    <location>
        <begin position="213"/>
        <end position="233"/>
    </location>
</feature>
<sequence length="309" mass="34019">MIARPEWGTITLEDVRSDIDRIYLIVNSLKVLPVELLTKNAISSITNEIQQINGLFETINKFSIESGSPAQQRDQFISQIQNRADSLYTVASPWIPFLVYQKGDVARNIESLTASVKEAEILVKEAKTNIDQKGKEIDDIIIKAREASASAGAAVFTQDFKKEASILKETAKIWLKVTAIVGLITVFAAALLWYYTEAGLDQGQIWQKITTKIVVLGILVTATVWCGKIYRALMHQSAVYQHRALSIQTLQAFSSAVKDIQIKDAVVLEAAKAVFSNTSTGYIDSSKDGSEGSVKILEIAKNVLPKSNP</sequence>
<feature type="coiled-coil region" evidence="1">
    <location>
        <begin position="109"/>
        <end position="136"/>
    </location>
</feature>
<keyword evidence="2" id="KW-0472">Membrane</keyword>
<evidence type="ECO:0000256" key="2">
    <source>
        <dbReference type="SAM" id="Phobius"/>
    </source>
</evidence>
<keyword evidence="2" id="KW-1133">Transmembrane helix</keyword>
<evidence type="ECO:0000313" key="3">
    <source>
        <dbReference type="EMBL" id="HFZ09114.1"/>
    </source>
</evidence>